<dbReference type="Gene3D" id="3.10.129.10">
    <property type="entry name" value="Hotdog Thioesterase"/>
    <property type="match status" value="1"/>
</dbReference>
<keyword evidence="4" id="KW-1185">Reference proteome</keyword>
<dbReference type="EMBL" id="BAAAQN010000098">
    <property type="protein sequence ID" value="GAA2064809.1"/>
    <property type="molecule type" value="Genomic_DNA"/>
</dbReference>
<gene>
    <name evidence="3" type="ORF">GCM10009839_90470</name>
</gene>
<feature type="region of interest" description="Disordered" evidence="1">
    <location>
        <begin position="1"/>
        <end position="22"/>
    </location>
</feature>
<dbReference type="SUPFAM" id="SSF54637">
    <property type="entry name" value="Thioesterase/thiol ester dehydrase-isomerase"/>
    <property type="match status" value="1"/>
</dbReference>
<name>A0ABN2VQE2_9ACTN</name>
<evidence type="ECO:0000313" key="3">
    <source>
        <dbReference type="EMBL" id="GAA2064809.1"/>
    </source>
</evidence>
<proteinExistence type="predicted"/>
<dbReference type="Pfam" id="PF13452">
    <property type="entry name" value="FAS1_DH_region"/>
    <property type="match status" value="1"/>
</dbReference>
<sequence>MTDNNSAGLPTEPPTEPPTDLPADITALIDQTRHEETADFPVERGYVWTSCASVENGNPLYWDDTTAVEITGGPVTPPSMLSTWFRPHHWAPGRDAPKLPLQTHFDLKARLELPEAIIAEFTTVFHEPVRPGDVLTTCQRLRSISPVKTTKLGRGRFWTIDVEYRNARGDLCGVESYTGFGYRREEPAA</sequence>
<dbReference type="InterPro" id="IPR029069">
    <property type="entry name" value="HotDog_dom_sf"/>
</dbReference>
<comment type="caution">
    <text evidence="3">The sequence shown here is derived from an EMBL/GenBank/DDBJ whole genome shotgun (WGS) entry which is preliminary data.</text>
</comment>
<dbReference type="RefSeq" id="WP_344671947.1">
    <property type="nucleotide sequence ID" value="NZ_BAAAQN010000098.1"/>
</dbReference>
<feature type="compositionally biased region" description="Pro residues" evidence="1">
    <location>
        <begin position="11"/>
        <end position="20"/>
    </location>
</feature>
<dbReference type="Proteomes" id="UP001500751">
    <property type="component" value="Unassembled WGS sequence"/>
</dbReference>
<protein>
    <recommendedName>
        <fullName evidence="2">FAS1-like dehydratase domain-containing protein</fullName>
    </recommendedName>
</protein>
<evidence type="ECO:0000256" key="1">
    <source>
        <dbReference type="SAM" id="MobiDB-lite"/>
    </source>
</evidence>
<evidence type="ECO:0000313" key="4">
    <source>
        <dbReference type="Proteomes" id="UP001500751"/>
    </source>
</evidence>
<accession>A0ABN2VQE2</accession>
<feature type="domain" description="FAS1-like dehydratase" evidence="2">
    <location>
        <begin position="36"/>
        <end position="170"/>
    </location>
</feature>
<dbReference type="InterPro" id="IPR039569">
    <property type="entry name" value="FAS1-like_DH_region"/>
</dbReference>
<evidence type="ECO:0000259" key="2">
    <source>
        <dbReference type="Pfam" id="PF13452"/>
    </source>
</evidence>
<organism evidence="3 4">
    <name type="scientific">Catenulispora yoronensis</name>
    <dbReference type="NCBI Taxonomy" id="450799"/>
    <lineage>
        <taxon>Bacteria</taxon>
        <taxon>Bacillati</taxon>
        <taxon>Actinomycetota</taxon>
        <taxon>Actinomycetes</taxon>
        <taxon>Catenulisporales</taxon>
        <taxon>Catenulisporaceae</taxon>
        <taxon>Catenulispora</taxon>
    </lineage>
</organism>
<reference evidence="3 4" key="1">
    <citation type="journal article" date="2019" name="Int. J. Syst. Evol. Microbiol.">
        <title>The Global Catalogue of Microorganisms (GCM) 10K type strain sequencing project: providing services to taxonomists for standard genome sequencing and annotation.</title>
        <authorList>
            <consortium name="The Broad Institute Genomics Platform"/>
            <consortium name="The Broad Institute Genome Sequencing Center for Infectious Disease"/>
            <person name="Wu L."/>
            <person name="Ma J."/>
        </authorList>
    </citation>
    <scope>NUCLEOTIDE SEQUENCE [LARGE SCALE GENOMIC DNA]</scope>
    <source>
        <strain evidence="3 4">JCM 16014</strain>
    </source>
</reference>